<evidence type="ECO:0000313" key="1">
    <source>
        <dbReference type="EMBL" id="KAJ7768623.1"/>
    </source>
</evidence>
<dbReference type="Gene3D" id="3.90.1300.10">
    <property type="entry name" value="Amidase signature (AS) domain"/>
    <property type="match status" value="1"/>
</dbReference>
<organism evidence="1 2">
    <name type="scientific">Mycena maculata</name>
    <dbReference type="NCBI Taxonomy" id="230809"/>
    <lineage>
        <taxon>Eukaryota</taxon>
        <taxon>Fungi</taxon>
        <taxon>Dikarya</taxon>
        <taxon>Basidiomycota</taxon>
        <taxon>Agaricomycotina</taxon>
        <taxon>Agaricomycetes</taxon>
        <taxon>Agaricomycetidae</taxon>
        <taxon>Agaricales</taxon>
        <taxon>Marasmiineae</taxon>
        <taxon>Mycenaceae</taxon>
        <taxon>Mycena</taxon>
    </lineage>
</organism>
<evidence type="ECO:0000313" key="2">
    <source>
        <dbReference type="Proteomes" id="UP001215280"/>
    </source>
</evidence>
<dbReference type="AlphaFoldDB" id="A0AAD7NNK7"/>
<keyword evidence="2" id="KW-1185">Reference proteome</keyword>
<dbReference type="Proteomes" id="UP001215280">
    <property type="component" value="Unassembled WGS sequence"/>
</dbReference>
<proteinExistence type="predicted"/>
<reference evidence="1" key="1">
    <citation type="submission" date="2023-03" db="EMBL/GenBank/DDBJ databases">
        <title>Massive genome expansion in bonnet fungi (Mycena s.s.) driven by repeated elements and novel gene families across ecological guilds.</title>
        <authorList>
            <consortium name="Lawrence Berkeley National Laboratory"/>
            <person name="Harder C.B."/>
            <person name="Miyauchi S."/>
            <person name="Viragh M."/>
            <person name="Kuo A."/>
            <person name="Thoen E."/>
            <person name="Andreopoulos B."/>
            <person name="Lu D."/>
            <person name="Skrede I."/>
            <person name="Drula E."/>
            <person name="Henrissat B."/>
            <person name="Morin E."/>
            <person name="Kohler A."/>
            <person name="Barry K."/>
            <person name="LaButti K."/>
            <person name="Morin E."/>
            <person name="Salamov A."/>
            <person name="Lipzen A."/>
            <person name="Mereny Z."/>
            <person name="Hegedus B."/>
            <person name="Baldrian P."/>
            <person name="Stursova M."/>
            <person name="Weitz H."/>
            <person name="Taylor A."/>
            <person name="Grigoriev I.V."/>
            <person name="Nagy L.G."/>
            <person name="Martin F."/>
            <person name="Kauserud H."/>
        </authorList>
    </citation>
    <scope>NUCLEOTIDE SEQUENCE</scope>
    <source>
        <strain evidence="1">CBHHK188m</strain>
    </source>
</reference>
<dbReference type="SUPFAM" id="SSF75304">
    <property type="entry name" value="Amidase signature (AS) enzymes"/>
    <property type="match status" value="1"/>
</dbReference>
<gene>
    <name evidence="1" type="ORF">DFH07DRAFT_807437</name>
</gene>
<sequence length="111" mass="12117">MRQLPIPHGVLPTLHHYTSGWRLRWFYCISTFYDGSPGPALPHLYEASVPELQAALDAGQFTSVHLVKAYIARIEEVNTNGPALYTTVPTAVVLSCLPRATPTQAAGTLTL</sequence>
<accession>A0AAD7NNK7</accession>
<comment type="caution">
    <text evidence="1">The sequence shown here is derived from an EMBL/GenBank/DDBJ whole genome shotgun (WGS) entry which is preliminary data.</text>
</comment>
<dbReference type="EMBL" id="JARJLG010000027">
    <property type="protein sequence ID" value="KAJ7768623.1"/>
    <property type="molecule type" value="Genomic_DNA"/>
</dbReference>
<dbReference type="InterPro" id="IPR036928">
    <property type="entry name" value="AS_sf"/>
</dbReference>
<name>A0AAD7NNK7_9AGAR</name>
<protein>
    <submittedName>
        <fullName evidence="1">Uncharacterized protein</fullName>
    </submittedName>
</protein>